<dbReference type="Gene3D" id="3.40.50.300">
    <property type="entry name" value="P-loop containing nucleotide triphosphate hydrolases"/>
    <property type="match status" value="1"/>
</dbReference>
<dbReference type="PROSITE" id="PS00478">
    <property type="entry name" value="LIM_DOMAIN_1"/>
    <property type="match status" value="1"/>
</dbReference>
<keyword evidence="7" id="KW-0472">Membrane</keyword>
<organism evidence="9 10">
    <name type="scientific">Acanthosepion pharaonis</name>
    <name type="common">Pharaoh cuttlefish</name>
    <name type="synonym">Sepia pharaonis</name>
    <dbReference type="NCBI Taxonomy" id="158019"/>
    <lineage>
        <taxon>Eukaryota</taxon>
        <taxon>Metazoa</taxon>
        <taxon>Spiralia</taxon>
        <taxon>Lophotrochozoa</taxon>
        <taxon>Mollusca</taxon>
        <taxon>Cephalopoda</taxon>
        <taxon>Coleoidea</taxon>
        <taxon>Decapodiformes</taxon>
        <taxon>Sepiida</taxon>
        <taxon>Sepiina</taxon>
        <taxon>Sepiidae</taxon>
        <taxon>Acanthosepion</taxon>
    </lineage>
</organism>
<evidence type="ECO:0000256" key="6">
    <source>
        <dbReference type="SAM" id="MobiDB-lite"/>
    </source>
</evidence>
<dbReference type="Pfam" id="PF01715">
    <property type="entry name" value="IPPT"/>
    <property type="match status" value="1"/>
</dbReference>
<evidence type="ECO:0000313" key="9">
    <source>
        <dbReference type="EMBL" id="CAE1164849.1"/>
    </source>
</evidence>
<keyword evidence="1 4" id="KW-0479">Metal-binding</keyword>
<evidence type="ECO:0000256" key="5">
    <source>
        <dbReference type="SAM" id="Coils"/>
    </source>
</evidence>
<proteinExistence type="inferred from homology"/>
<gene>
    <name evidence="9" type="ORF">SPHA_8202</name>
</gene>
<feature type="domain" description="LIM zinc-binding" evidence="8">
    <location>
        <begin position="53"/>
        <end position="127"/>
    </location>
</feature>
<dbReference type="GO" id="GO:0052381">
    <property type="term" value="F:tRNA dimethylallyltransferase activity"/>
    <property type="evidence" value="ECO:0007669"/>
    <property type="project" value="UniProtKB-EC"/>
</dbReference>
<evidence type="ECO:0000256" key="3">
    <source>
        <dbReference type="ARBA" id="ARBA00023038"/>
    </source>
</evidence>
<dbReference type="InterPro" id="IPR001781">
    <property type="entry name" value="Znf_LIM"/>
</dbReference>
<feature type="compositionally biased region" description="Low complexity" evidence="6">
    <location>
        <begin position="1"/>
        <end position="21"/>
    </location>
</feature>
<dbReference type="Gene3D" id="3.30.160.60">
    <property type="entry name" value="Classic Zinc Finger"/>
    <property type="match status" value="1"/>
</dbReference>
<evidence type="ECO:0000313" key="10">
    <source>
        <dbReference type="Proteomes" id="UP000597762"/>
    </source>
</evidence>
<dbReference type="Gene3D" id="1.10.20.140">
    <property type="match status" value="1"/>
</dbReference>
<dbReference type="AlphaFoldDB" id="A0A812B1I5"/>
<dbReference type="InterPro" id="IPR018022">
    <property type="entry name" value="IPT"/>
</dbReference>
<evidence type="ECO:0000256" key="1">
    <source>
        <dbReference type="ARBA" id="ARBA00022723"/>
    </source>
</evidence>
<dbReference type="HAMAP" id="MF_00185">
    <property type="entry name" value="IPP_trans"/>
    <property type="match status" value="1"/>
</dbReference>
<keyword evidence="7" id="KW-0812">Transmembrane</keyword>
<keyword evidence="10" id="KW-1185">Reference proteome</keyword>
<keyword evidence="7" id="KW-1133">Transmembrane helix</keyword>
<dbReference type="Proteomes" id="UP000597762">
    <property type="component" value="Unassembled WGS sequence"/>
</dbReference>
<reference evidence="9" key="1">
    <citation type="submission" date="2021-01" db="EMBL/GenBank/DDBJ databases">
        <authorList>
            <person name="Li R."/>
            <person name="Bekaert M."/>
        </authorList>
    </citation>
    <scope>NUCLEOTIDE SEQUENCE</scope>
    <source>
        <strain evidence="9">Farmed</strain>
    </source>
</reference>
<keyword evidence="9" id="KW-0808">Transferase</keyword>
<dbReference type="EMBL" id="CAHIKZ030000265">
    <property type="protein sequence ID" value="CAE1164849.1"/>
    <property type="molecule type" value="Genomic_DNA"/>
</dbReference>
<accession>A0A812B1I5</accession>
<feature type="region of interest" description="Disordered" evidence="6">
    <location>
        <begin position="1"/>
        <end position="25"/>
    </location>
</feature>
<protein>
    <submittedName>
        <fullName evidence="9">MiaA</fullName>
        <ecNumber evidence="9">2.5.1.75</ecNumber>
    </submittedName>
</protein>
<sequence length="1066" mass="122883">MSVQSSNVGSNSSEVEETSSNAGKPSFKYSFAYERATLYEYKFERQAEPDKVDPCLRCNKTVPPADDKRILVGSNKLFHKQCFRCRICGMPLTQQTFFCHPNSKNHNNGNTDDEVYCKTHVGKKPGEIKGATITESSVRDEKNASPNSKYIIQIQGKSQKSGSPGSSISGKNISPVSSVLGTSVHSMNGTNNSFTSVTPTSFDHSSMYNQSSRTFPHPKPVLISFEEFEKSGVFEAQVHLEQRHKEEEERLQRFLSEEREKEMRKLDESVYIEKERAAAELLASIDQLSLHQPGSNISQDLANERQRIEEHFRRLREDRLKIVTDKIAGDEKMRTSKMLERQSQEMMLLIAEKDRELDNSALFDHSMRPPILPPEMKKVQIYRSPTVFKQLDERAIEIANREYNNFTDLVRDLTRNCTTELEKVRVLFRWLIAKDLSKNSVKQILHPNASLSLLKGVKSGKESYHQVFKKLCSFAGLHCEIIIGYSKGAGYKPGMRIEGNSFRNSWTAVAVDGSWRFINCTWAARHISGHKDDLPQVFHTYDEFYFLTDPEDYIYQHYPDEPAWQLLEIPLPFSDFLFIFIWPSYLLTFFFSFFFICFAGATGTGKSKLALELGRLFSGEIISADSMQIYKGLDIITNKVTKEEKEQCPHHLIDFVSPLHTKYTVMDFQSMCIPLIDKLLKQQKLPIIVGGTNYYIEALLWKFLITPEEIGHIKENSDDEDCTAPNPPKKMRISNTKDIAQEENSKKNADSVKNRELADIRNWGYEVDAQNLHDQLKEVDPVSAQKIHPHDQRKIMRALEVFGKYGIPMSQILSEQHEEVGMAAISGPLRYPNSCIFWVQCDQEVLNKRLDDRVDKMIEQGLISELLEFHKNFNESRIREGKEADYTLGIFQSIGFKEFHSYLILPEEERKTNEGKKLFEECVENLKRRTRRYARKQIRWLKNRVLKRTADNTPHVYTVDSTEPSKWHEAVHQPAVKVLQALIKGEVPDQKPLELVEESKNKHQYNVCDTCDGLILITEKDWIMHTKSRKHKRNCSRKKALEAIKKENFLNENVNSKDNSSEIVKE</sequence>
<dbReference type="PANTHER" id="PTHR47020:SF1">
    <property type="entry name" value="HILLARIN"/>
    <property type="match status" value="1"/>
</dbReference>
<evidence type="ECO:0000259" key="8">
    <source>
        <dbReference type="PROSITE" id="PS50023"/>
    </source>
</evidence>
<evidence type="ECO:0000256" key="4">
    <source>
        <dbReference type="PROSITE-ProRule" id="PRU00125"/>
    </source>
</evidence>
<dbReference type="EC" id="2.5.1.75" evidence="9"/>
<feature type="region of interest" description="Disordered" evidence="6">
    <location>
        <begin position="155"/>
        <end position="174"/>
    </location>
</feature>
<dbReference type="Gene3D" id="2.10.110.10">
    <property type="entry name" value="Cysteine Rich Protein"/>
    <property type="match status" value="1"/>
</dbReference>
<dbReference type="SUPFAM" id="SSF52540">
    <property type="entry name" value="P-loop containing nucleoside triphosphate hydrolases"/>
    <property type="match status" value="2"/>
</dbReference>
<dbReference type="OrthoDB" id="775260at2759"/>
<dbReference type="GO" id="GO:0008033">
    <property type="term" value="P:tRNA processing"/>
    <property type="evidence" value="ECO:0007669"/>
    <property type="project" value="InterPro"/>
</dbReference>
<keyword evidence="2 4" id="KW-0862">Zinc</keyword>
<feature type="coiled-coil region" evidence="5">
    <location>
        <begin position="237"/>
        <end position="265"/>
    </location>
</feature>
<feature type="transmembrane region" description="Helical" evidence="7">
    <location>
        <begin position="576"/>
        <end position="601"/>
    </location>
</feature>
<dbReference type="InterPro" id="IPR027417">
    <property type="entry name" value="P-loop_NTPase"/>
</dbReference>
<dbReference type="SMART" id="SM00460">
    <property type="entry name" value="TGc"/>
    <property type="match status" value="1"/>
</dbReference>
<keyword evidence="5" id="KW-0175">Coiled coil</keyword>
<dbReference type="Pfam" id="PF00412">
    <property type="entry name" value="LIM"/>
    <property type="match status" value="1"/>
</dbReference>
<name>A0A812B1I5_ACAPH</name>
<dbReference type="GO" id="GO:0046872">
    <property type="term" value="F:metal ion binding"/>
    <property type="evidence" value="ECO:0007669"/>
    <property type="project" value="UniProtKB-KW"/>
</dbReference>
<dbReference type="InterPro" id="IPR002931">
    <property type="entry name" value="Transglutaminase-like"/>
</dbReference>
<keyword evidence="3 4" id="KW-0440">LIM domain</keyword>
<dbReference type="PROSITE" id="PS50023">
    <property type="entry name" value="LIM_DOMAIN_2"/>
    <property type="match status" value="1"/>
</dbReference>
<dbReference type="SMART" id="SM00132">
    <property type="entry name" value="LIM"/>
    <property type="match status" value="1"/>
</dbReference>
<evidence type="ECO:0000256" key="2">
    <source>
        <dbReference type="ARBA" id="ARBA00022833"/>
    </source>
</evidence>
<dbReference type="InterPro" id="IPR053041">
    <property type="entry name" value="Transglut-like_Superfamily_Mod"/>
</dbReference>
<comment type="caution">
    <text evidence="9">The sequence shown here is derived from an EMBL/GenBank/DDBJ whole genome shotgun (WGS) entry which is preliminary data.</text>
</comment>
<evidence type="ECO:0000256" key="7">
    <source>
        <dbReference type="SAM" id="Phobius"/>
    </source>
</evidence>
<dbReference type="PANTHER" id="PTHR47020">
    <property type="entry name" value="HILLARIN"/>
    <property type="match status" value="1"/>
</dbReference>